<accession>A0A5E4NCV7</accession>
<name>A0A5E4NCV7_9HEMI</name>
<organism evidence="1 2">
    <name type="scientific">Cinara cedri</name>
    <dbReference type="NCBI Taxonomy" id="506608"/>
    <lineage>
        <taxon>Eukaryota</taxon>
        <taxon>Metazoa</taxon>
        <taxon>Ecdysozoa</taxon>
        <taxon>Arthropoda</taxon>
        <taxon>Hexapoda</taxon>
        <taxon>Insecta</taxon>
        <taxon>Pterygota</taxon>
        <taxon>Neoptera</taxon>
        <taxon>Paraneoptera</taxon>
        <taxon>Hemiptera</taxon>
        <taxon>Sternorrhyncha</taxon>
        <taxon>Aphidomorpha</taxon>
        <taxon>Aphidoidea</taxon>
        <taxon>Aphididae</taxon>
        <taxon>Lachninae</taxon>
        <taxon>Cinara</taxon>
    </lineage>
</organism>
<dbReference type="AlphaFoldDB" id="A0A5E4NCV7"/>
<dbReference type="OrthoDB" id="6630744at2759"/>
<gene>
    <name evidence="1" type="ORF">CINCED_3A023734</name>
</gene>
<reference evidence="1 2" key="1">
    <citation type="submission" date="2019-08" db="EMBL/GenBank/DDBJ databases">
        <authorList>
            <person name="Alioto T."/>
            <person name="Alioto T."/>
            <person name="Gomez Garrido J."/>
        </authorList>
    </citation>
    <scope>NUCLEOTIDE SEQUENCE [LARGE SCALE GENOMIC DNA]</scope>
</reference>
<evidence type="ECO:0000313" key="1">
    <source>
        <dbReference type="EMBL" id="VVC42679.1"/>
    </source>
</evidence>
<dbReference type="Proteomes" id="UP000325440">
    <property type="component" value="Unassembled WGS sequence"/>
</dbReference>
<keyword evidence="2" id="KW-1185">Reference proteome</keyword>
<evidence type="ECO:0000313" key="2">
    <source>
        <dbReference type="Proteomes" id="UP000325440"/>
    </source>
</evidence>
<protein>
    <submittedName>
        <fullName evidence="1">Uncharacterized protein</fullName>
    </submittedName>
</protein>
<sequence length="720" mass="84144">MFLFSTNESKFKQIVKAFQKKYNLKKGAEILTLNQGDDFGKISKEFITFEIDLLLILQQMAYVFDKRNGTELFHEDYFLTICTFLPRCLDFININVIQNSITVMLSKIHVVLCYSLPTYLKTYINASPYNKEKEGFDKTIEQNLSYIVSITEDKTKIRNNLFDQPNYKNDSKNFISNVYKIIGNIDFISCMSKNLGRIKHHYIEHNLNNNKMKFKVTKVSNRNNELHINSENKINFLELNKNYTNELRNKCGLSNFEIQSQDLSKLQTMQEIFFYTLKKLQQYFTNTILNGTKKLSKATKKDLEETYNPTDMLHEICHKMSLILVYLKENEVNDDSIMFSTYLTFCGDFKGYTDVRCTSAFHDTAVVKDLETEKNNCIRETVKNIWTWNILLTTTEVPKKNEDKYSKNENCKSLYLNYLVNTHNTIRQFYKGMGVWTTFEWLSGKYFLTENIENKCMYDLKLKNINIKNVNMSLSVAYYAILPWGLNTFSIGSFHNVVVNHLDSAMNTYVYIHAQIIGLYLKRTGISIDSHVLQSIRDSVRWYTDGTKLFYKYLYLPLYTDNGSQNEPQPTNDIKTIIYRIQNIDDSGNISLNDIIPNHEQDKFLEWSETNLPKNDDGHKQFNTFINGNCMNAMNYMSTFFCIAEKSMDINFEFQSATTMYSQYCPENIFEVKSANKPMIVVKKEHENTEAGSESVVIGSSSPGYKRKFKTFLLDLFKIQ</sequence>
<proteinExistence type="predicted"/>
<dbReference type="EMBL" id="CABPRJ010001976">
    <property type="protein sequence ID" value="VVC42679.1"/>
    <property type="molecule type" value="Genomic_DNA"/>
</dbReference>